<feature type="transmembrane region" description="Helical" evidence="1">
    <location>
        <begin position="54"/>
        <end position="74"/>
    </location>
</feature>
<evidence type="ECO:0000259" key="2">
    <source>
        <dbReference type="Pfam" id="PF25939"/>
    </source>
</evidence>
<keyword evidence="1" id="KW-0812">Transmembrane</keyword>
<dbReference type="InterPro" id="IPR058288">
    <property type="entry name" value="DUF7982"/>
</dbReference>
<feature type="domain" description="DUF7982" evidence="2">
    <location>
        <begin position="27"/>
        <end position="75"/>
    </location>
</feature>
<proteinExistence type="predicted"/>
<reference evidence="3" key="1">
    <citation type="submission" date="2021-01" db="EMBL/GenBank/DDBJ databases">
        <title>Whole genome shotgun sequence of Sinosporangium siamense NBRC 109515.</title>
        <authorList>
            <person name="Komaki H."/>
            <person name="Tamura T."/>
        </authorList>
    </citation>
    <scope>NUCLEOTIDE SEQUENCE</scope>
    <source>
        <strain evidence="3">NBRC 109515</strain>
    </source>
</reference>
<sequence length="104" mass="11257">MPHVLRPVERRPFRVTLNSDGRRHPIENATAIVTLTFGIVALVTGIFFPAAHMVASWLGLLGFFGGFLSQYISATTPERSLNIMGIVTSFVGVATGIYHGGFIP</sequence>
<gene>
    <name evidence="3" type="ORF">Ssi02_73690</name>
</gene>
<dbReference type="EMBL" id="BOOW01000055">
    <property type="protein sequence ID" value="GII97138.1"/>
    <property type="molecule type" value="Genomic_DNA"/>
</dbReference>
<evidence type="ECO:0000313" key="4">
    <source>
        <dbReference type="Proteomes" id="UP000606172"/>
    </source>
</evidence>
<protein>
    <recommendedName>
        <fullName evidence="2">DUF7982 domain-containing protein</fullName>
    </recommendedName>
</protein>
<dbReference type="RefSeq" id="WP_204032554.1">
    <property type="nucleotide sequence ID" value="NZ_BOOW01000055.1"/>
</dbReference>
<comment type="caution">
    <text evidence="3">The sequence shown here is derived from an EMBL/GenBank/DDBJ whole genome shotgun (WGS) entry which is preliminary data.</text>
</comment>
<accession>A0A919RNV2</accession>
<dbReference type="AlphaFoldDB" id="A0A919RNV2"/>
<evidence type="ECO:0000313" key="3">
    <source>
        <dbReference type="EMBL" id="GII97138.1"/>
    </source>
</evidence>
<evidence type="ECO:0000256" key="1">
    <source>
        <dbReference type="SAM" id="Phobius"/>
    </source>
</evidence>
<keyword evidence="1" id="KW-0472">Membrane</keyword>
<feature type="transmembrane region" description="Helical" evidence="1">
    <location>
        <begin position="29"/>
        <end position="48"/>
    </location>
</feature>
<name>A0A919RNV2_9ACTN</name>
<dbReference type="Pfam" id="PF25939">
    <property type="entry name" value="DUF7982"/>
    <property type="match status" value="1"/>
</dbReference>
<dbReference type="Proteomes" id="UP000606172">
    <property type="component" value="Unassembled WGS sequence"/>
</dbReference>
<keyword evidence="1" id="KW-1133">Transmembrane helix</keyword>
<keyword evidence="4" id="KW-1185">Reference proteome</keyword>
<organism evidence="3 4">
    <name type="scientific">Sinosporangium siamense</name>
    <dbReference type="NCBI Taxonomy" id="1367973"/>
    <lineage>
        <taxon>Bacteria</taxon>
        <taxon>Bacillati</taxon>
        <taxon>Actinomycetota</taxon>
        <taxon>Actinomycetes</taxon>
        <taxon>Streptosporangiales</taxon>
        <taxon>Streptosporangiaceae</taxon>
        <taxon>Sinosporangium</taxon>
    </lineage>
</organism>
<feature type="transmembrane region" description="Helical" evidence="1">
    <location>
        <begin position="81"/>
        <end position="101"/>
    </location>
</feature>